<evidence type="ECO:0000313" key="2">
    <source>
        <dbReference type="EMBL" id="TWD98498.1"/>
    </source>
</evidence>
<dbReference type="InterPro" id="IPR005119">
    <property type="entry name" value="LysR_subst-bd"/>
</dbReference>
<dbReference type="SUPFAM" id="SSF53850">
    <property type="entry name" value="Periplasmic binding protein-like II"/>
    <property type="match status" value="1"/>
</dbReference>
<protein>
    <submittedName>
        <fullName evidence="2">LysR substrate binding domain-containing protein</fullName>
    </submittedName>
</protein>
<dbReference type="PANTHER" id="PTHR30419">
    <property type="entry name" value="HTH-TYPE TRANSCRIPTIONAL REGULATOR YBHD"/>
    <property type="match status" value="1"/>
</dbReference>
<dbReference type="RefSeq" id="WP_261380712.1">
    <property type="nucleotide sequence ID" value="NZ_VIVN01000009.1"/>
</dbReference>
<name>A0A561D5Y1_9BACI</name>
<dbReference type="GO" id="GO:0005829">
    <property type="term" value="C:cytosol"/>
    <property type="evidence" value="ECO:0007669"/>
    <property type="project" value="TreeGrafter"/>
</dbReference>
<accession>A0A561D5Y1</accession>
<keyword evidence="3" id="KW-1185">Reference proteome</keyword>
<dbReference type="Proteomes" id="UP000319671">
    <property type="component" value="Unassembled WGS sequence"/>
</dbReference>
<evidence type="ECO:0000259" key="1">
    <source>
        <dbReference type="Pfam" id="PF03466"/>
    </source>
</evidence>
<feature type="domain" description="LysR substrate-binding" evidence="1">
    <location>
        <begin position="3"/>
        <end position="71"/>
    </location>
</feature>
<sequence>MEGLQSGLIRIGTFSSVTCHWLPGLIKDFKEQYPTVHFELHQGNYTDISNWIKEGSVDFGFVNSNSLSNLTTNDLISKTLLLLMNHYTQFIEAPVL</sequence>
<dbReference type="PANTHER" id="PTHR30419:SF8">
    <property type="entry name" value="NITROGEN ASSIMILATION TRANSCRIPTIONAL ACTIVATOR-RELATED"/>
    <property type="match status" value="1"/>
</dbReference>
<evidence type="ECO:0000313" key="3">
    <source>
        <dbReference type="Proteomes" id="UP000319671"/>
    </source>
</evidence>
<dbReference type="InterPro" id="IPR050950">
    <property type="entry name" value="HTH-type_LysR_regulators"/>
</dbReference>
<comment type="caution">
    <text evidence="2">The sequence shown here is derived from an EMBL/GenBank/DDBJ whole genome shotgun (WGS) entry which is preliminary data.</text>
</comment>
<dbReference type="CDD" id="cd05466">
    <property type="entry name" value="PBP2_LTTR_substrate"/>
    <property type="match status" value="1"/>
</dbReference>
<gene>
    <name evidence="2" type="ORF">FB550_1094</name>
</gene>
<dbReference type="AlphaFoldDB" id="A0A561D5Y1"/>
<organism evidence="2 3">
    <name type="scientific">Neobacillus bataviensis</name>
    <dbReference type="NCBI Taxonomy" id="220685"/>
    <lineage>
        <taxon>Bacteria</taxon>
        <taxon>Bacillati</taxon>
        <taxon>Bacillota</taxon>
        <taxon>Bacilli</taxon>
        <taxon>Bacillales</taxon>
        <taxon>Bacillaceae</taxon>
        <taxon>Neobacillus</taxon>
    </lineage>
</organism>
<proteinExistence type="predicted"/>
<dbReference type="Pfam" id="PF03466">
    <property type="entry name" value="LysR_substrate"/>
    <property type="match status" value="1"/>
</dbReference>
<dbReference type="Gene3D" id="3.40.190.10">
    <property type="entry name" value="Periplasmic binding protein-like II"/>
    <property type="match status" value="1"/>
</dbReference>
<reference evidence="2 3" key="1">
    <citation type="submission" date="2019-06" db="EMBL/GenBank/DDBJ databases">
        <title>Sorghum-associated microbial communities from plants grown in Nebraska, USA.</title>
        <authorList>
            <person name="Schachtman D."/>
        </authorList>
    </citation>
    <scope>NUCLEOTIDE SEQUENCE [LARGE SCALE GENOMIC DNA]</scope>
    <source>
        <strain evidence="2 3">2482</strain>
    </source>
</reference>
<dbReference type="EMBL" id="VIVN01000009">
    <property type="protein sequence ID" value="TWD98498.1"/>
    <property type="molecule type" value="Genomic_DNA"/>
</dbReference>
<dbReference type="GO" id="GO:0006355">
    <property type="term" value="P:regulation of DNA-templated transcription"/>
    <property type="evidence" value="ECO:0007669"/>
    <property type="project" value="TreeGrafter"/>
</dbReference>